<evidence type="ECO:0000256" key="3">
    <source>
        <dbReference type="ARBA" id="ARBA00023130"/>
    </source>
</evidence>
<dbReference type="SMART" id="SM00409">
    <property type="entry name" value="IG"/>
    <property type="match status" value="1"/>
</dbReference>
<evidence type="ECO:0000256" key="5">
    <source>
        <dbReference type="ARBA" id="ARBA00023319"/>
    </source>
</evidence>
<dbReference type="GO" id="GO:0042101">
    <property type="term" value="C:T cell receptor complex"/>
    <property type="evidence" value="ECO:0007669"/>
    <property type="project" value="UniProtKB-KW"/>
</dbReference>
<dbReference type="HOGENOM" id="CLU_077975_8_3_1"/>
<dbReference type="AlphaFoldDB" id="G1TY22"/>
<evidence type="ECO:0000259" key="8">
    <source>
        <dbReference type="PROSITE" id="PS50835"/>
    </source>
</evidence>
<keyword evidence="4" id="KW-0675">Receptor</keyword>
<reference evidence="9 10" key="1">
    <citation type="journal article" date="2011" name="Nature">
        <title>A high-resolution map of human evolutionary constraint using 29 mammals.</title>
        <authorList>
            <person name="Lindblad-Toh K."/>
            <person name="Garber M."/>
            <person name="Zuk O."/>
            <person name="Lin M.F."/>
            <person name="Parker B.J."/>
            <person name="Washietl S."/>
            <person name="Kheradpour P."/>
            <person name="Ernst J."/>
            <person name="Jordan G."/>
            <person name="Mauceli E."/>
            <person name="Ward L.D."/>
            <person name="Lowe C.B."/>
            <person name="Holloway A.K."/>
            <person name="Clamp M."/>
            <person name="Gnerre S."/>
            <person name="Alfoldi J."/>
            <person name="Beal K."/>
            <person name="Chang J."/>
            <person name="Clawson H."/>
            <person name="Cuff J."/>
            <person name="Di Palma F."/>
            <person name="Fitzgerald S."/>
            <person name="Flicek P."/>
            <person name="Guttman M."/>
            <person name="Hubisz M.J."/>
            <person name="Jaffe D.B."/>
            <person name="Jungreis I."/>
            <person name="Kent W.J."/>
            <person name="Kostka D."/>
            <person name="Lara M."/>
            <person name="Martins A.L."/>
            <person name="Massingham T."/>
            <person name="Moltke I."/>
            <person name="Raney B.J."/>
            <person name="Rasmussen M.D."/>
            <person name="Robinson J."/>
            <person name="Stark A."/>
            <person name="Vilella A.J."/>
            <person name="Wen J."/>
            <person name="Xie X."/>
            <person name="Zody M.C."/>
            <person name="Baldwin J."/>
            <person name="Bloom T."/>
            <person name="Chin C.W."/>
            <person name="Heiman D."/>
            <person name="Nicol R."/>
            <person name="Nusbaum C."/>
            <person name="Young S."/>
            <person name="Wilkinson J."/>
            <person name="Worley K.C."/>
            <person name="Kovar C.L."/>
            <person name="Muzny D.M."/>
            <person name="Gibbs R.A."/>
            <person name="Cree A."/>
            <person name="Dihn H.H."/>
            <person name="Fowler G."/>
            <person name="Jhangiani S."/>
            <person name="Joshi V."/>
            <person name="Lee S."/>
            <person name="Lewis L.R."/>
            <person name="Nazareth L.V."/>
            <person name="Okwuonu G."/>
            <person name="Santibanez J."/>
            <person name="Warren W.C."/>
            <person name="Mardis E.R."/>
            <person name="Weinstock G.M."/>
            <person name="Wilson R.K."/>
            <person name="Delehaunty K."/>
            <person name="Dooling D."/>
            <person name="Fronik C."/>
            <person name="Fulton L."/>
            <person name="Fulton B."/>
            <person name="Graves T."/>
            <person name="Minx P."/>
            <person name="Sodergren E."/>
            <person name="Birney E."/>
            <person name="Margulies E.H."/>
            <person name="Herrero J."/>
            <person name="Green E.D."/>
            <person name="Haussler D."/>
            <person name="Siepel A."/>
            <person name="Goldman N."/>
            <person name="Pollard K.S."/>
            <person name="Pedersen J.S."/>
            <person name="Lander E.S."/>
            <person name="Kellis M."/>
        </authorList>
    </citation>
    <scope>NUCLEOTIDE SEQUENCE [LARGE SCALE GENOMIC DNA]</scope>
    <source>
        <strain evidence="9 10">Thorbecke inbred</strain>
    </source>
</reference>
<dbReference type="PANTHER" id="PTHR19343">
    <property type="entry name" value="T CELL RECEPTOR ALPHA VARIABLE 1-2"/>
    <property type="match status" value="1"/>
</dbReference>
<evidence type="ECO:0000313" key="10">
    <source>
        <dbReference type="Proteomes" id="UP000001811"/>
    </source>
</evidence>
<dbReference type="eggNOG" id="ENOG502SHCJ">
    <property type="taxonomic scope" value="Eukaryota"/>
</dbReference>
<dbReference type="GeneTree" id="ENSGT00940000159469"/>
<keyword evidence="3" id="KW-1064">Adaptive immunity</keyword>
<feature type="chain" id="PRO_5023897128" description="Ig-like domain-containing protein" evidence="7">
    <location>
        <begin position="23"/>
        <end position="128"/>
    </location>
</feature>
<dbReference type="EMBL" id="AAGW02024200">
    <property type="status" value="NOT_ANNOTATED_CDS"/>
    <property type="molecule type" value="Genomic_DNA"/>
</dbReference>
<dbReference type="Proteomes" id="UP000001811">
    <property type="component" value="Chromosome 17"/>
</dbReference>
<keyword evidence="2" id="KW-0391">Immunity</keyword>
<sequence>MKTSIGASFMFFWLQLHWESRGDDVEQFPSILSVQEGDSSVINCTYSDSSSAFFAWYKQEPGQGPQLILDIRSNVEKKQNQRLTVLLNKVAKHFSLHIAATQLGDSAIYFCAASTHCFPCTCRQYPNL</sequence>
<feature type="domain" description="Ig-like" evidence="8">
    <location>
        <begin position="23"/>
        <end position="114"/>
    </location>
</feature>
<organism evidence="9 10">
    <name type="scientific">Oryctolagus cuniculus</name>
    <name type="common">Rabbit</name>
    <dbReference type="NCBI Taxonomy" id="9986"/>
    <lineage>
        <taxon>Eukaryota</taxon>
        <taxon>Metazoa</taxon>
        <taxon>Chordata</taxon>
        <taxon>Craniata</taxon>
        <taxon>Vertebrata</taxon>
        <taxon>Euteleostomi</taxon>
        <taxon>Mammalia</taxon>
        <taxon>Eutheria</taxon>
        <taxon>Euarchontoglires</taxon>
        <taxon>Glires</taxon>
        <taxon>Lagomorpha</taxon>
        <taxon>Leporidae</taxon>
        <taxon>Oryctolagus</taxon>
    </lineage>
</organism>
<dbReference type="Ensembl" id="ENSOCUT00000031968.2">
    <property type="protein sequence ID" value="ENSOCUP00000021981.2"/>
    <property type="gene ID" value="ENSOCUG00000021336.2"/>
</dbReference>
<dbReference type="InterPro" id="IPR003599">
    <property type="entry name" value="Ig_sub"/>
</dbReference>
<dbReference type="PROSITE" id="PS50835">
    <property type="entry name" value="IG_LIKE"/>
    <property type="match status" value="1"/>
</dbReference>
<dbReference type="InParanoid" id="G1TY22"/>
<keyword evidence="1 7" id="KW-0732">Signal</keyword>
<dbReference type="Bgee" id="ENSOCUG00000021336">
    <property type="expression patterns" value="Expressed in blood and 3 other cell types or tissues"/>
</dbReference>
<dbReference type="InterPro" id="IPR036179">
    <property type="entry name" value="Ig-like_dom_sf"/>
</dbReference>
<evidence type="ECO:0000256" key="6">
    <source>
        <dbReference type="ARBA" id="ARBA00043266"/>
    </source>
</evidence>
<evidence type="ECO:0000256" key="4">
    <source>
        <dbReference type="ARBA" id="ARBA00023170"/>
    </source>
</evidence>
<dbReference type="Pfam" id="PF07686">
    <property type="entry name" value="V-set"/>
    <property type="match status" value="1"/>
</dbReference>
<proteinExistence type="predicted"/>
<dbReference type="InterPro" id="IPR013106">
    <property type="entry name" value="Ig_V-set"/>
</dbReference>
<protein>
    <recommendedName>
        <fullName evidence="8">Ig-like domain-containing protein</fullName>
    </recommendedName>
</protein>
<evidence type="ECO:0000256" key="2">
    <source>
        <dbReference type="ARBA" id="ARBA00022859"/>
    </source>
</evidence>
<dbReference type="PANTHER" id="PTHR19343:SF14">
    <property type="entry name" value="IG-LIKE DOMAIN-CONTAINING PROTEIN-RELATED"/>
    <property type="match status" value="1"/>
</dbReference>
<dbReference type="CDD" id="cd04983">
    <property type="entry name" value="IgV_TCR_alpha"/>
    <property type="match status" value="1"/>
</dbReference>
<dbReference type="SMART" id="SM00406">
    <property type="entry name" value="IGv"/>
    <property type="match status" value="1"/>
</dbReference>
<keyword evidence="5" id="KW-0393">Immunoglobulin domain</keyword>
<reference evidence="9" key="2">
    <citation type="submission" date="2025-08" db="UniProtKB">
        <authorList>
            <consortium name="Ensembl"/>
        </authorList>
    </citation>
    <scope>IDENTIFICATION</scope>
    <source>
        <strain evidence="9">Thorbecke</strain>
    </source>
</reference>
<dbReference type="GO" id="GO:0002250">
    <property type="term" value="P:adaptive immune response"/>
    <property type="evidence" value="ECO:0007669"/>
    <property type="project" value="UniProtKB-KW"/>
</dbReference>
<keyword evidence="10" id="KW-1185">Reference proteome</keyword>
<dbReference type="InterPro" id="IPR013783">
    <property type="entry name" value="Ig-like_fold"/>
</dbReference>
<reference evidence="9" key="3">
    <citation type="submission" date="2025-09" db="UniProtKB">
        <authorList>
            <consortium name="Ensembl"/>
        </authorList>
    </citation>
    <scope>IDENTIFICATION</scope>
    <source>
        <strain evidence="9">Thorbecke</strain>
    </source>
</reference>
<dbReference type="InterPro" id="IPR007110">
    <property type="entry name" value="Ig-like_dom"/>
</dbReference>
<dbReference type="FunCoup" id="G1TY22">
    <property type="interactions" value="79"/>
</dbReference>
<name>G1TY22_RABIT</name>
<dbReference type="SUPFAM" id="SSF48726">
    <property type="entry name" value="Immunoglobulin"/>
    <property type="match status" value="1"/>
</dbReference>
<dbReference type="SMR" id="G1TY22"/>
<dbReference type="GO" id="GO:0042605">
    <property type="term" value="F:peptide antigen binding"/>
    <property type="evidence" value="ECO:0007669"/>
    <property type="project" value="TreeGrafter"/>
</dbReference>
<evidence type="ECO:0000256" key="7">
    <source>
        <dbReference type="SAM" id="SignalP"/>
    </source>
</evidence>
<feature type="signal peptide" evidence="7">
    <location>
        <begin position="1"/>
        <end position="22"/>
    </location>
</feature>
<dbReference type="InterPro" id="IPR051006">
    <property type="entry name" value="TCR_variable_domain"/>
</dbReference>
<evidence type="ECO:0000256" key="1">
    <source>
        <dbReference type="ARBA" id="ARBA00022729"/>
    </source>
</evidence>
<dbReference type="Gene3D" id="2.60.40.10">
    <property type="entry name" value="Immunoglobulins"/>
    <property type="match status" value="1"/>
</dbReference>
<keyword evidence="6" id="KW-1279">T cell receptor</keyword>
<evidence type="ECO:0000313" key="9">
    <source>
        <dbReference type="Ensembl" id="ENSOCUP00000021981.2"/>
    </source>
</evidence>
<accession>G1TY22</accession>